<dbReference type="AlphaFoldDB" id="A0A2P1BUG3"/>
<dbReference type="EMBL" id="CP020442">
    <property type="protein sequence ID" value="AVI58351.1"/>
    <property type="molecule type" value="Genomic_DNA"/>
</dbReference>
<gene>
    <name evidence="2" type="ORF">A6J80_23685</name>
</gene>
<feature type="domain" description="DUF6948" evidence="1">
    <location>
        <begin position="19"/>
        <end position="104"/>
    </location>
</feature>
<keyword evidence="3" id="KW-1185">Reference proteome</keyword>
<dbReference type="GeneID" id="78900451"/>
<dbReference type="KEGG" id="pye:A6J80_23685"/>
<evidence type="ECO:0000313" key="3">
    <source>
        <dbReference type="Proteomes" id="UP000191257"/>
    </source>
</evidence>
<proteinExistence type="predicted"/>
<dbReference type="RefSeq" id="WP_105291552.1">
    <property type="nucleotide sequence ID" value="NZ_CAWMZI010000001.1"/>
</dbReference>
<dbReference type="Pfam" id="PF22253">
    <property type="entry name" value="DUF6948"/>
    <property type="match status" value="1"/>
</dbReference>
<name>A0A2P1BUG3_9RHOB</name>
<reference evidence="2" key="1">
    <citation type="submission" date="2017-12" db="EMBL/GenBank/DDBJ databases">
        <title>FDA dAtabase for Regulatory Grade micrObial Sequences (FDA-ARGOS): Supporting development and validation of Infectious Disease Dx tests.</title>
        <authorList>
            <person name="Campos J."/>
            <person name="Goldberg B."/>
            <person name="Tallon L."/>
            <person name="Sadzewicz L."/>
            <person name="Sengamalay N."/>
            <person name="Ott S."/>
            <person name="Godinez A."/>
            <person name="Nagaraj S."/>
            <person name="Vyas G."/>
            <person name="Aluvathingal J."/>
            <person name="Nadendla S."/>
            <person name="Geyer C."/>
            <person name="Nandy P."/>
            <person name="Hobson J."/>
            <person name="Sichtig H."/>
        </authorList>
    </citation>
    <scope>NUCLEOTIDE SEQUENCE</scope>
    <source>
        <strain evidence="2">FDAARGOS_252</strain>
    </source>
</reference>
<evidence type="ECO:0000259" key="1">
    <source>
        <dbReference type="Pfam" id="PF22253"/>
    </source>
</evidence>
<dbReference type="Proteomes" id="UP000191257">
    <property type="component" value="Chromosome"/>
</dbReference>
<dbReference type="InterPro" id="IPR054226">
    <property type="entry name" value="DUF6948"/>
</dbReference>
<protein>
    <recommendedName>
        <fullName evidence="1">DUF6948 domain-containing protein</fullName>
    </recommendedName>
</protein>
<sequence>MNTAAPAILAAAKDDAAGMRPVLVTTKHRGVFAALVPADQDLAAPTMALKEARMAIYWGTTKGLMELCQSGPTSKSRISAPADIPVLHDITAVFDITPEAWTKWTAA</sequence>
<accession>A0A2P1BUG3</accession>
<organism evidence="2 3">
    <name type="scientific">Paracoccus yeei</name>
    <dbReference type="NCBI Taxonomy" id="147645"/>
    <lineage>
        <taxon>Bacteria</taxon>
        <taxon>Pseudomonadati</taxon>
        <taxon>Pseudomonadota</taxon>
        <taxon>Alphaproteobacteria</taxon>
        <taxon>Rhodobacterales</taxon>
        <taxon>Paracoccaceae</taxon>
        <taxon>Paracoccus</taxon>
    </lineage>
</organism>
<evidence type="ECO:0000313" key="2">
    <source>
        <dbReference type="EMBL" id="AVI58351.1"/>
    </source>
</evidence>